<feature type="transmembrane region" description="Helical" evidence="1">
    <location>
        <begin position="26"/>
        <end position="49"/>
    </location>
</feature>
<evidence type="ECO:0000313" key="2">
    <source>
        <dbReference type="EMBL" id="KAJ7711846.1"/>
    </source>
</evidence>
<organism evidence="2 3">
    <name type="scientific">Mycena metata</name>
    <dbReference type="NCBI Taxonomy" id="1033252"/>
    <lineage>
        <taxon>Eukaryota</taxon>
        <taxon>Fungi</taxon>
        <taxon>Dikarya</taxon>
        <taxon>Basidiomycota</taxon>
        <taxon>Agaricomycotina</taxon>
        <taxon>Agaricomycetes</taxon>
        <taxon>Agaricomycetidae</taxon>
        <taxon>Agaricales</taxon>
        <taxon>Marasmiineae</taxon>
        <taxon>Mycenaceae</taxon>
        <taxon>Mycena</taxon>
    </lineage>
</organism>
<keyword evidence="1" id="KW-1133">Transmembrane helix</keyword>
<comment type="caution">
    <text evidence="2">The sequence shown here is derived from an EMBL/GenBank/DDBJ whole genome shotgun (WGS) entry which is preliminary data.</text>
</comment>
<evidence type="ECO:0000256" key="1">
    <source>
        <dbReference type="SAM" id="Phobius"/>
    </source>
</evidence>
<name>A0AAD7H4Q3_9AGAR</name>
<dbReference type="EMBL" id="JARKIB010000384">
    <property type="protein sequence ID" value="KAJ7711846.1"/>
    <property type="molecule type" value="Genomic_DNA"/>
</dbReference>
<protein>
    <submittedName>
        <fullName evidence="2">Uncharacterized protein</fullName>
    </submittedName>
</protein>
<dbReference type="AlphaFoldDB" id="A0AAD7H4Q3"/>
<dbReference type="Proteomes" id="UP001215598">
    <property type="component" value="Unassembled WGS sequence"/>
</dbReference>
<gene>
    <name evidence="2" type="ORF">B0H16DRAFT_1627325</name>
</gene>
<accession>A0AAD7H4Q3</accession>
<keyword evidence="3" id="KW-1185">Reference proteome</keyword>
<reference evidence="2" key="1">
    <citation type="submission" date="2023-03" db="EMBL/GenBank/DDBJ databases">
        <title>Massive genome expansion in bonnet fungi (Mycena s.s.) driven by repeated elements and novel gene families across ecological guilds.</title>
        <authorList>
            <consortium name="Lawrence Berkeley National Laboratory"/>
            <person name="Harder C.B."/>
            <person name="Miyauchi S."/>
            <person name="Viragh M."/>
            <person name="Kuo A."/>
            <person name="Thoen E."/>
            <person name="Andreopoulos B."/>
            <person name="Lu D."/>
            <person name="Skrede I."/>
            <person name="Drula E."/>
            <person name="Henrissat B."/>
            <person name="Morin E."/>
            <person name="Kohler A."/>
            <person name="Barry K."/>
            <person name="LaButti K."/>
            <person name="Morin E."/>
            <person name="Salamov A."/>
            <person name="Lipzen A."/>
            <person name="Mereny Z."/>
            <person name="Hegedus B."/>
            <person name="Baldrian P."/>
            <person name="Stursova M."/>
            <person name="Weitz H."/>
            <person name="Taylor A."/>
            <person name="Grigoriev I.V."/>
            <person name="Nagy L.G."/>
            <person name="Martin F."/>
            <person name="Kauserud H."/>
        </authorList>
    </citation>
    <scope>NUCLEOTIDE SEQUENCE</scope>
    <source>
        <strain evidence="2">CBHHK182m</strain>
    </source>
</reference>
<feature type="transmembrane region" description="Helical" evidence="1">
    <location>
        <begin position="69"/>
        <end position="90"/>
    </location>
</feature>
<proteinExistence type="predicted"/>
<evidence type="ECO:0000313" key="3">
    <source>
        <dbReference type="Proteomes" id="UP001215598"/>
    </source>
</evidence>
<keyword evidence="1" id="KW-0472">Membrane</keyword>
<sequence>MRRRHFTNAYNAVTDSRFIYRCWRECAGYLLPILWLPLLIFSRAISGLYFGVRIRLHFSSIYVDHRISFGMVILTNVIVMSLTAGCVWWIRRDAALVLGAACFQYSHRDNVRRSVHYQLTTLHFFKAQNPARSAASASFSFSLSSEDSVIYTAIFGLRPRSIVAMCQHRKPHSAIHSNSQAEIPVSSSTSTLVLGLRRCGPSHLSSSPGLLPLLSWGQILNESPTRFPCRRRAPDSPERKT</sequence>
<keyword evidence="1" id="KW-0812">Transmembrane</keyword>